<evidence type="ECO:0000259" key="1">
    <source>
        <dbReference type="PROSITE" id="PS50943"/>
    </source>
</evidence>
<dbReference type="SUPFAM" id="SSF47413">
    <property type="entry name" value="lambda repressor-like DNA-binding domains"/>
    <property type="match status" value="1"/>
</dbReference>
<reference evidence="2 4" key="1">
    <citation type="submission" date="2019-04" db="EMBL/GenBank/DDBJ databases">
        <title>Step-wise assembly of the neonatal virome modulated by breast feeding.</title>
        <authorList>
            <person name="Liang G."/>
            <person name="Bushman F."/>
        </authorList>
    </citation>
    <scope>NUCLEOTIDE SEQUENCE [LARGE SCALE GENOMIC DNA]</scope>
    <source>
        <strain evidence="2 4">E3404</strain>
    </source>
</reference>
<dbReference type="Proteomes" id="UP000516696">
    <property type="component" value="Chromosome"/>
</dbReference>
<dbReference type="InterPro" id="IPR001387">
    <property type="entry name" value="Cro/C1-type_HTH"/>
</dbReference>
<proteinExistence type="predicted"/>
<dbReference type="AlphaFoldDB" id="A0A366U473"/>
<reference evidence="3 5" key="2">
    <citation type="submission" date="2020-03" db="EMBL/GenBank/DDBJ databases">
        <title>Characterization of ganglioside-mimicking enterococci.</title>
        <authorList>
            <person name="Patry R.T."/>
            <person name="Nothaft H."/>
            <person name="Bridger R."/>
            <person name="Shajahan A."/>
            <person name="Huynh S."/>
            <person name="Sanchez S."/>
            <person name="Azadi P."/>
            <person name="Cooper K."/>
            <person name="Miller W.G."/>
            <person name="Parker C.T."/>
            <person name="Wells L."/>
            <person name="Szymanski C.M."/>
        </authorList>
    </citation>
    <scope>NUCLEOTIDE SEQUENCE [LARGE SCALE GENOMIC DNA]</scope>
    <source>
        <strain evidence="3 5">EGM181</strain>
    </source>
</reference>
<dbReference type="Gene3D" id="1.10.260.40">
    <property type="entry name" value="lambda repressor-like DNA-binding domains"/>
    <property type="match status" value="1"/>
</dbReference>
<protein>
    <submittedName>
        <fullName evidence="3">Helix-turn-helix transcriptional regulator</fullName>
    </submittedName>
    <submittedName>
        <fullName evidence="2">XRE family transcriptional regulator</fullName>
    </submittedName>
</protein>
<sequence length="328" mass="38100">METRLLSVCRLISTINPDLKIPDTSVVAVNIDREKLEEIRKCKGLSVKSFERKIGLSRSRYYRWVQYEIDLPFEMVVGIKKMLSISDTELLDMFAMSTDEQLHLLSVLIYSSLSTKEDMFVTFLKVRKELEKFRPATEDNVMFKLMLAYSDLVFGCMNQKVPQASLEMLETFFLGTDFYTLFDSLLYLATLRIKHRYGLQSSSLEKQMFLLESCLLKKINATDFTELRPVLVGAVLDLSECLVDMQRCEDAIQLLQHASRLMEEHWHIDVYNQTVLKLVKYLILTRNTSQEDPAVQLFSKNLKGAEWCLPKDEVMFVRAMMEKEMGQA</sequence>
<dbReference type="SMART" id="SM00530">
    <property type="entry name" value="HTH_XRE"/>
    <property type="match status" value="1"/>
</dbReference>
<evidence type="ECO:0000313" key="5">
    <source>
        <dbReference type="Proteomes" id="UP000516696"/>
    </source>
</evidence>
<dbReference type="EMBL" id="CP050485">
    <property type="protein sequence ID" value="QOG26554.1"/>
    <property type="molecule type" value="Genomic_DNA"/>
</dbReference>
<dbReference type="EMBL" id="WVTI01000002">
    <property type="protein sequence ID" value="MXS25084.1"/>
    <property type="molecule type" value="Genomic_DNA"/>
</dbReference>
<evidence type="ECO:0000313" key="2">
    <source>
        <dbReference type="EMBL" id="MXS25084.1"/>
    </source>
</evidence>
<dbReference type="RefSeq" id="WP_003127572.1">
    <property type="nucleotide sequence ID" value="NZ_BSYC01000002.1"/>
</dbReference>
<evidence type="ECO:0000313" key="3">
    <source>
        <dbReference type="EMBL" id="QOG26554.1"/>
    </source>
</evidence>
<dbReference type="CDD" id="cd00093">
    <property type="entry name" value="HTH_XRE"/>
    <property type="match status" value="1"/>
</dbReference>
<dbReference type="PROSITE" id="PS50943">
    <property type="entry name" value="HTH_CROC1"/>
    <property type="match status" value="1"/>
</dbReference>
<dbReference type="InterPro" id="IPR010982">
    <property type="entry name" value="Lambda_DNA-bd_dom_sf"/>
</dbReference>
<accession>A0A366U473</accession>
<organism evidence="2 4">
    <name type="scientific">Enterococcus gallinarum</name>
    <dbReference type="NCBI Taxonomy" id="1353"/>
    <lineage>
        <taxon>Bacteria</taxon>
        <taxon>Bacillati</taxon>
        <taxon>Bacillota</taxon>
        <taxon>Bacilli</taxon>
        <taxon>Lactobacillales</taxon>
        <taxon>Enterococcaceae</taxon>
        <taxon>Enterococcus</taxon>
    </lineage>
</organism>
<evidence type="ECO:0000313" key="4">
    <source>
        <dbReference type="Proteomes" id="UP000439965"/>
    </source>
</evidence>
<dbReference type="GO" id="GO:0003677">
    <property type="term" value="F:DNA binding"/>
    <property type="evidence" value="ECO:0007669"/>
    <property type="project" value="InterPro"/>
</dbReference>
<gene>
    <name evidence="3" type="ORF">EGM181_04400</name>
    <name evidence="2" type="ORF">GTI89_03195</name>
</gene>
<feature type="domain" description="HTH cro/C1-type" evidence="1">
    <location>
        <begin position="36"/>
        <end position="90"/>
    </location>
</feature>
<dbReference type="Proteomes" id="UP000439965">
    <property type="component" value="Unassembled WGS sequence"/>
</dbReference>
<name>A0A366U473_ENTGA</name>